<protein>
    <submittedName>
        <fullName evidence="1">Uncharacterized protein</fullName>
    </submittedName>
</protein>
<sequence>MKRLLWLGVGLAVGALVVRKLTQKANEYTPSGIASSVSESAGGLVESVRAFVDDVRFNMAEREQQIHEAFANGVTFEDQFEDLRGDDIEVDLDEPINGTHPRQRNIT</sequence>
<dbReference type="AlphaFoldDB" id="A0A3D9ZNB6"/>
<keyword evidence="2" id="KW-1185">Reference proteome</keyword>
<name>A0A3D9ZNB6_9ACTN</name>
<dbReference type="EMBL" id="QUMQ01000001">
    <property type="protein sequence ID" value="REF98731.1"/>
    <property type="molecule type" value="Genomic_DNA"/>
</dbReference>
<gene>
    <name evidence="1" type="ORF">DFJ67_4749</name>
</gene>
<dbReference type="RefSeq" id="WP_239097662.1">
    <property type="nucleotide sequence ID" value="NZ_BONB01000138.1"/>
</dbReference>
<evidence type="ECO:0000313" key="1">
    <source>
        <dbReference type="EMBL" id="REF98731.1"/>
    </source>
</evidence>
<accession>A0A3D9ZNB6</accession>
<proteinExistence type="predicted"/>
<comment type="caution">
    <text evidence="1">The sequence shown here is derived from an EMBL/GenBank/DDBJ whole genome shotgun (WGS) entry which is preliminary data.</text>
</comment>
<dbReference type="Proteomes" id="UP000256913">
    <property type="component" value="Unassembled WGS sequence"/>
</dbReference>
<evidence type="ECO:0000313" key="2">
    <source>
        <dbReference type="Proteomes" id="UP000256913"/>
    </source>
</evidence>
<reference evidence="1 2" key="1">
    <citation type="submission" date="2018-08" db="EMBL/GenBank/DDBJ databases">
        <title>Sequencing the genomes of 1000 actinobacteria strains.</title>
        <authorList>
            <person name="Klenk H.-P."/>
        </authorList>
    </citation>
    <scope>NUCLEOTIDE SEQUENCE [LARGE SCALE GENOMIC DNA]</scope>
    <source>
        <strain evidence="1 2">DSM 44099</strain>
    </source>
</reference>
<organism evidence="1 2">
    <name type="scientific">Asanoa ferruginea</name>
    <dbReference type="NCBI Taxonomy" id="53367"/>
    <lineage>
        <taxon>Bacteria</taxon>
        <taxon>Bacillati</taxon>
        <taxon>Actinomycetota</taxon>
        <taxon>Actinomycetes</taxon>
        <taxon>Micromonosporales</taxon>
        <taxon>Micromonosporaceae</taxon>
        <taxon>Asanoa</taxon>
    </lineage>
</organism>